<accession>A0A975UC74</accession>
<dbReference type="InterPro" id="IPR000524">
    <property type="entry name" value="Tscrpt_reg_HTH_GntR"/>
</dbReference>
<dbReference type="PROSITE" id="PS50949">
    <property type="entry name" value="HTH_GNTR"/>
    <property type="match status" value="1"/>
</dbReference>
<dbReference type="SUPFAM" id="SSF46785">
    <property type="entry name" value="Winged helix' DNA-binding domain"/>
    <property type="match status" value="1"/>
</dbReference>
<dbReference type="PRINTS" id="PR00035">
    <property type="entry name" value="HTHGNTR"/>
</dbReference>
<protein>
    <submittedName>
        <fullName evidence="5">FadR family transcriptional regulator</fullName>
    </submittedName>
</protein>
<dbReference type="Pfam" id="PF07729">
    <property type="entry name" value="FCD"/>
    <property type="match status" value="1"/>
</dbReference>
<dbReference type="InterPro" id="IPR011711">
    <property type="entry name" value="GntR_C"/>
</dbReference>
<dbReference type="Gene3D" id="1.10.10.10">
    <property type="entry name" value="Winged helix-like DNA-binding domain superfamily/Winged helix DNA-binding domain"/>
    <property type="match status" value="1"/>
</dbReference>
<dbReference type="SMART" id="SM00345">
    <property type="entry name" value="HTH_GNTR"/>
    <property type="match status" value="1"/>
</dbReference>
<keyword evidence="6" id="KW-1185">Reference proteome</keyword>
<evidence type="ECO:0000259" key="4">
    <source>
        <dbReference type="PROSITE" id="PS50949"/>
    </source>
</evidence>
<reference evidence="5" key="1">
    <citation type="submission" date="2021-06" db="EMBL/GenBank/DDBJ databases">
        <title>Vibrio nov. sp., novel gut bacterium isolated from Yellow Sea oyster.</title>
        <authorList>
            <person name="Muhammad N."/>
            <person name="Nguyen T.H."/>
            <person name="Lee Y.-J."/>
            <person name="Ko J."/>
            <person name="Kim S.-G."/>
        </authorList>
    </citation>
    <scope>NUCLEOTIDE SEQUENCE</scope>
    <source>
        <strain evidence="5">OG9-811</strain>
    </source>
</reference>
<dbReference type="Pfam" id="PF00392">
    <property type="entry name" value="GntR"/>
    <property type="match status" value="1"/>
</dbReference>
<gene>
    <name evidence="5" type="ORF">KNV97_08855</name>
</gene>
<proteinExistence type="predicted"/>
<evidence type="ECO:0000313" key="6">
    <source>
        <dbReference type="Proteomes" id="UP000694232"/>
    </source>
</evidence>
<dbReference type="CDD" id="cd07377">
    <property type="entry name" value="WHTH_GntR"/>
    <property type="match status" value="1"/>
</dbReference>
<keyword evidence="2" id="KW-0238">DNA-binding</keyword>
<dbReference type="InterPro" id="IPR036388">
    <property type="entry name" value="WH-like_DNA-bd_sf"/>
</dbReference>
<dbReference type="KEGG" id="vos:KNV97_08855"/>
<keyword evidence="3" id="KW-0804">Transcription</keyword>
<evidence type="ECO:0000313" key="5">
    <source>
        <dbReference type="EMBL" id="QXO18366.1"/>
    </source>
</evidence>
<dbReference type="Proteomes" id="UP000694232">
    <property type="component" value="Chromosome 1"/>
</dbReference>
<keyword evidence="1" id="KW-0805">Transcription regulation</keyword>
<dbReference type="GO" id="GO:0003700">
    <property type="term" value="F:DNA-binding transcription factor activity"/>
    <property type="evidence" value="ECO:0007669"/>
    <property type="project" value="InterPro"/>
</dbReference>
<dbReference type="PANTHER" id="PTHR43537:SF5">
    <property type="entry name" value="UXU OPERON TRANSCRIPTIONAL REGULATOR"/>
    <property type="match status" value="1"/>
</dbReference>
<feature type="domain" description="HTH gntR-type" evidence="4">
    <location>
        <begin position="3"/>
        <end position="71"/>
    </location>
</feature>
<sequence>MSERLYIKIATDILAQIKQGVITVGERIPPERKLADELGVSRTVIREAMVYLELLGVAEIRKGSGVYVIHEEPIHLPKELPDVTPFEVTEARRVLESQLAAIAAEKASDGLIQELEQCVILMESAKRFSRPELRKSASVDADMQFHVLIAQASENPLLIKFHAELMQNHMGGEMWARLNIMADEPAERGVWTDDHRKVLEAIKAHDPEAAYNAMQNHLNNVISEIT</sequence>
<evidence type="ECO:0000256" key="1">
    <source>
        <dbReference type="ARBA" id="ARBA00023015"/>
    </source>
</evidence>
<dbReference type="PANTHER" id="PTHR43537">
    <property type="entry name" value="TRANSCRIPTIONAL REGULATOR, GNTR FAMILY"/>
    <property type="match status" value="1"/>
</dbReference>
<evidence type="ECO:0000256" key="2">
    <source>
        <dbReference type="ARBA" id="ARBA00023125"/>
    </source>
</evidence>
<dbReference type="Gene3D" id="1.20.120.530">
    <property type="entry name" value="GntR ligand-binding domain-like"/>
    <property type="match status" value="1"/>
</dbReference>
<dbReference type="SUPFAM" id="SSF48008">
    <property type="entry name" value="GntR ligand-binding domain-like"/>
    <property type="match status" value="1"/>
</dbReference>
<dbReference type="RefSeq" id="WP_136483020.1">
    <property type="nucleotide sequence ID" value="NZ_CP076643.1"/>
</dbReference>
<dbReference type="SMART" id="SM00895">
    <property type="entry name" value="FCD"/>
    <property type="match status" value="1"/>
</dbReference>
<dbReference type="GO" id="GO:0003677">
    <property type="term" value="F:DNA binding"/>
    <property type="evidence" value="ECO:0007669"/>
    <property type="project" value="UniProtKB-KW"/>
</dbReference>
<evidence type="ECO:0000256" key="3">
    <source>
        <dbReference type="ARBA" id="ARBA00023163"/>
    </source>
</evidence>
<dbReference type="InterPro" id="IPR008920">
    <property type="entry name" value="TF_FadR/GntR_C"/>
</dbReference>
<name>A0A975UC74_9VIBR</name>
<dbReference type="EMBL" id="CP076643">
    <property type="protein sequence ID" value="QXO18366.1"/>
    <property type="molecule type" value="Genomic_DNA"/>
</dbReference>
<organism evidence="5 6">
    <name type="scientific">Vibrio ostreae</name>
    <dbReference type="NCBI Taxonomy" id="2841925"/>
    <lineage>
        <taxon>Bacteria</taxon>
        <taxon>Pseudomonadati</taxon>
        <taxon>Pseudomonadota</taxon>
        <taxon>Gammaproteobacteria</taxon>
        <taxon>Vibrionales</taxon>
        <taxon>Vibrionaceae</taxon>
        <taxon>Vibrio</taxon>
    </lineage>
</organism>
<dbReference type="InterPro" id="IPR036390">
    <property type="entry name" value="WH_DNA-bd_sf"/>
</dbReference>
<dbReference type="AlphaFoldDB" id="A0A975UC74"/>